<organism evidence="1 2">
    <name type="scientific">Candidatus Phycosocius bacilliformis</name>
    <dbReference type="NCBI Taxonomy" id="1445552"/>
    <lineage>
        <taxon>Bacteria</taxon>
        <taxon>Pseudomonadati</taxon>
        <taxon>Pseudomonadota</taxon>
        <taxon>Alphaproteobacteria</taxon>
        <taxon>Caulobacterales</taxon>
        <taxon>Caulobacterales incertae sedis</taxon>
        <taxon>Candidatus Phycosocius</taxon>
    </lineage>
</organism>
<comment type="caution">
    <text evidence="1">The sequence shown here is derived from an EMBL/GenBank/DDBJ whole genome shotgun (WGS) entry which is preliminary data.</text>
</comment>
<reference evidence="1 2" key="1">
    <citation type="journal article" date="2018" name="Genome Announc.">
        <title>Draft Genome Sequence of "Candidatus Phycosocius bacilliformis," an Alphaproteobacterial Ectosymbiont of the Hydrocarbon-Producing Green Alga Botryococcus braunii.</title>
        <authorList>
            <person name="Tanabe Y."/>
            <person name="Yamaguchi H."/>
            <person name="Watanabe M.M."/>
        </authorList>
    </citation>
    <scope>NUCLEOTIDE SEQUENCE [LARGE SCALE GENOMIC DNA]</scope>
    <source>
        <strain evidence="1 2">BOTRYCO-2</strain>
    </source>
</reference>
<evidence type="ECO:0000313" key="2">
    <source>
        <dbReference type="Proteomes" id="UP000245086"/>
    </source>
</evidence>
<dbReference type="RefSeq" id="WP_108984599.1">
    <property type="nucleotide sequence ID" value="NZ_BFBR01000003.1"/>
</dbReference>
<proteinExistence type="predicted"/>
<name>A0A2P2E9J9_9PROT</name>
<evidence type="ECO:0000313" key="1">
    <source>
        <dbReference type="EMBL" id="GBF57736.1"/>
    </source>
</evidence>
<protein>
    <submittedName>
        <fullName evidence="1">Uncharacterized protein</fullName>
    </submittedName>
</protein>
<dbReference type="Proteomes" id="UP000245086">
    <property type="component" value="Unassembled WGS sequence"/>
</dbReference>
<keyword evidence="2" id="KW-1185">Reference proteome</keyword>
<accession>A0A2P2E9J9</accession>
<dbReference type="AlphaFoldDB" id="A0A2P2E9J9"/>
<gene>
    <name evidence="1" type="ORF">PbB2_01405</name>
</gene>
<dbReference type="EMBL" id="BFBR01000003">
    <property type="protein sequence ID" value="GBF57736.1"/>
    <property type="molecule type" value="Genomic_DNA"/>
</dbReference>
<sequence>MARRPKPPTPALFRDALLQLLQAAGDAPPRDIKSWINLVGRLQDRLAKPKPITPLSGAQRQADRDAFEARLDRLFADLESDS</sequence>